<dbReference type="PANTHER" id="PTHR46273">
    <property type="entry name" value="MYOSUPPRESSIN RECEPTOR 1, ISOFORM B-RELATED"/>
    <property type="match status" value="1"/>
</dbReference>
<dbReference type="STRING" id="48709.A0A1D2M525"/>
<dbReference type="PRINTS" id="PR00237">
    <property type="entry name" value="GPCRRHODOPSN"/>
</dbReference>
<comment type="subcellular location">
    <subcellularLocation>
        <location evidence="1">Membrane</location>
    </subcellularLocation>
</comment>
<evidence type="ECO:0000313" key="7">
    <source>
        <dbReference type="Proteomes" id="UP000094527"/>
    </source>
</evidence>
<feature type="transmembrane region" description="Helical" evidence="5">
    <location>
        <begin position="42"/>
        <end position="64"/>
    </location>
</feature>
<evidence type="ECO:0000256" key="5">
    <source>
        <dbReference type="SAM" id="Phobius"/>
    </source>
</evidence>
<evidence type="ECO:0000256" key="3">
    <source>
        <dbReference type="ARBA" id="ARBA00022989"/>
    </source>
</evidence>
<keyword evidence="2 5" id="KW-0812">Transmembrane</keyword>
<dbReference type="SUPFAM" id="SSF81321">
    <property type="entry name" value="Family A G protein-coupled receptor-like"/>
    <property type="match status" value="1"/>
</dbReference>
<dbReference type="OMA" id="ISVCWIC"/>
<dbReference type="InterPro" id="IPR019427">
    <property type="entry name" value="7TM_GPCR_serpentine_rcpt_Srw"/>
</dbReference>
<keyword evidence="3 5" id="KW-1133">Transmembrane helix</keyword>
<protein>
    <submittedName>
        <fullName evidence="6">Sex peptide receptor</fullName>
    </submittedName>
</protein>
<evidence type="ECO:0000256" key="2">
    <source>
        <dbReference type="ARBA" id="ARBA00022692"/>
    </source>
</evidence>
<accession>A0A1D2M525</accession>
<evidence type="ECO:0000256" key="4">
    <source>
        <dbReference type="ARBA" id="ARBA00023136"/>
    </source>
</evidence>
<dbReference type="GO" id="GO:0008528">
    <property type="term" value="F:G protein-coupled peptide receptor activity"/>
    <property type="evidence" value="ECO:0007669"/>
    <property type="project" value="InterPro"/>
</dbReference>
<dbReference type="EMBL" id="LJIJ01004248">
    <property type="protein sequence ID" value="ODM88012.1"/>
    <property type="molecule type" value="Genomic_DNA"/>
</dbReference>
<name>A0A1D2M525_ORCCI</name>
<dbReference type="Gene3D" id="1.20.1070.10">
    <property type="entry name" value="Rhodopsin 7-helix transmembrane proteins"/>
    <property type="match status" value="2"/>
</dbReference>
<comment type="caution">
    <text evidence="6">The sequence shown here is derived from an EMBL/GenBank/DDBJ whole genome shotgun (WGS) entry which is preliminary data.</text>
</comment>
<reference evidence="6 7" key="1">
    <citation type="journal article" date="2016" name="Genome Biol. Evol.">
        <title>Gene Family Evolution Reflects Adaptation to Soil Environmental Stressors in the Genome of the Collembolan Orchesella cincta.</title>
        <authorList>
            <person name="Faddeeva-Vakhrusheva A."/>
            <person name="Derks M.F."/>
            <person name="Anvar S.Y."/>
            <person name="Agamennone V."/>
            <person name="Suring W."/>
            <person name="Smit S."/>
            <person name="van Straalen N.M."/>
            <person name="Roelofs D."/>
        </authorList>
    </citation>
    <scope>NUCLEOTIDE SEQUENCE [LARGE SCALE GENOMIC DNA]</scope>
    <source>
        <tissue evidence="6">Mixed pool</tissue>
    </source>
</reference>
<sequence>MTFLGTSELMNETLVEDDVQIAIPLEYCGAGLKVIWRCIQGIHGYASLVVCLFGSIANILNLIVLTRREMINPTNAILTGLALADLLNMVEYVPYAIFMTYFKHEKTYGWAMFVLMHSNFSQSQCQSNQRLLYHAKAKYAIALGYIIVPIICIPNYLTYAVREIPRKETTSGSGSGEKKYIVNLSDRANSHPFLMTTNFWLYRDIFFRSCYMPLADLMDFFALLNSAINFILYCAMSRKFRETFSKLFWLKEVFKFGRQRGRKISQPVPV</sequence>
<keyword evidence="6" id="KW-0675">Receptor</keyword>
<organism evidence="6 7">
    <name type="scientific">Orchesella cincta</name>
    <name type="common">Springtail</name>
    <name type="synonym">Podura cincta</name>
    <dbReference type="NCBI Taxonomy" id="48709"/>
    <lineage>
        <taxon>Eukaryota</taxon>
        <taxon>Metazoa</taxon>
        <taxon>Ecdysozoa</taxon>
        <taxon>Arthropoda</taxon>
        <taxon>Hexapoda</taxon>
        <taxon>Collembola</taxon>
        <taxon>Entomobryomorpha</taxon>
        <taxon>Entomobryoidea</taxon>
        <taxon>Orchesellidae</taxon>
        <taxon>Orchesellinae</taxon>
        <taxon>Orchesella</taxon>
    </lineage>
</organism>
<dbReference type="Pfam" id="PF10324">
    <property type="entry name" value="7TM_GPCR_Srw"/>
    <property type="match status" value="1"/>
</dbReference>
<gene>
    <name evidence="6" type="ORF">Ocin01_18670</name>
</gene>
<feature type="transmembrane region" description="Helical" evidence="5">
    <location>
        <begin position="76"/>
        <end position="102"/>
    </location>
</feature>
<keyword evidence="7" id="KW-1185">Reference proteome</keyword>
<proteinExistence type="predicted"/>
<dbReference type="AlphaFoldDB" id="A0A1D2M525"/>
<dbReference type="Proteomes" id="UP000094527">
    <property type="component" value="Unassembled WGS sequence"/>
</dbReference>
<feature type="transmembrane region" description="Helical" evidence="5">
    <location>
        <begin position="217"/>
        <end position="236"/>
    </location>
</feature>
<dbReference type="GO" id="GO:0005886">
    <property type="term" value="C:plasma membrane"/>
    <property type="evidence" value="ECO:0007669"/>
    <property type="project" value="TreeGrafter"/>
</dbReference>
<evidence type="ECO:0000256" key="1">
    <source>
        <dbReference type="ARBA" id="ARBA00004370"/>
    </source>
</evidence>
<evidence type="ECO:0000313" key="6">
    <source>
        <dbReference type="EMBL" id="ODM88012.1"/>
    </source>
</evidence>
<feature type="transmembrane region" description="Helical" evidence="5">
    <location>
        <begin position="137"/>
        <end position="157"/>
    </location>
</feature>
<keyword evidence="4 5" id="KW-0472">Membrane</keyword>
<dbReference type="PANTHER" id="PTHR46273:SF4">
    <property type="entry name" value="AT19640P"/>
    <property type="match status" value="1"/>
</dbReference>
<dbReference type="InterPro" id="IPR053219">
    <property type="entry name" value="GPCR_Dmsr-1"/>
</dbReference>
<dbReference type="InterPro" id="IPR000276">
    <property type="entry name" value="GPCR_Rhodpsn"/>
</dbReference>
<dbReference type="OrthoDB" id="5864054at2759"/>